<dbReference type="Pfam" id="PF01739">
    <property type="entry name" value="CheR"/>
    <property type="match status" value="1"/>
</dbReference>
<evidence type="ECO:0000256" key="3">
    <source>
        <dbReference type="ARBA" id="ARBA00022679"/>
    </source>
</evidence>
<evidence type="ECO:0000256" key="2">
    <source>
        <dbReference type="ARBA" id="ARBA00022603"/>
    </source>
</evidence>
<dbReference type="RefSeq" id="WP_386715667.1">
    <property type="nucleotide sequence ID" value="NZ_JBHRSZ010000002.1"/>
</dbReference>
<dbReference type="InterPro" id="IPR029063">
    <property type="entry name" value="SAM-dependent_MTases_sf"/>
</dbReference>
<dbReference type="PIRSF" id="PIRSF000410">
    <property type="entry name" value="CheR"/>
    <property type="match status" value="1"/>
</dbReference>
<dbReference type="GO" id="GO:0008168">
    <property type="term" value="F:methyltransferase activity"/>
    <property type="evidence" value="ECO:0007669"/>
    <property type="project" value="UniProtKB-KW"/>
</dbReference>
<dbReference type="GO" id="GO:0032259">
    <property type="term" value="P:methylation"/>
    <property type="evidence" value="ECO:0007669"/>
    <property type="project" value="UniProtKB-KW"/>
</dbReference>
<dbReference type="InterPro" id="IPR022642">
    <property type="entry name" value="CheR_C"/>
</dbReference>
<keyword evidence="4 5" id="KW-0949">S-adenosyl-L-methionine</keyword>
<dbReference type="PANTHER" id="PTHR24422">
    <property type="entry name" value="CHEMOTAXIS PROTEIN METHYLTRANSFERASE"/>
    <property type="match status" value="1"/>
</dbReference>
<protein>
    <recommendedName>
        <fullName evidence="5">Chemotaxis protein methyltransferase</fullName>
        <ecNumber evidence="5">2.1.1.80</ecNumber>
    </recommendedName>
</protein>
<dbReference type="InterPro" id="IPR022641">
    <property type="entry name" value="CheR_N"/>
</dbReference>
<evidence type="ECO:0000313" key="8">
    <source>
        <dbReference type="Proteomes" id="UP001595476"/>
    </source>
</evidence>
<dbReference type="InterPro" id="IPR050903">
    <property type="entry name" value="Bact_Chemotaxis_MeTrfase"/>
</dbReference>
<organism evidence="7 8">
    <name type="scientific">Litoribrevibacter euphylliae</name>
    <dbReference type="NCBI Taxonomy" id="1834034"/>
    <lineage>
        <taxon>Bacteria</taxon>
        <taxon>Pseudomonadati</taxon>
        <taxon>Pseudomonadota</taxon>
        <taxon>Gammaproteobacteria</taxon>
        <taxon>Oceanospirillales</taxon>
        <taxon>Oceanospirillaceae</taxon>
        <taxon>Litoribrevibacter</taxon>
    </lineage>
</organism>
<evidence type="ECO:0000256" key="5">
    <source>
        <dbReference type="PIRNR" id="PIRNR000410"/>
    </source>
</evidence>
<keyword evidence="3 5" id="KW-0808">Transferase</keyword>
<accession>A0ABV7HB66</accession>
<keyword evidence="2 5" id="KW-0489">Methyltransferase</keyword>
<comment type="function">
    <text evidence="5">Methylation of the membrane-bound methyl-accepting chemotaxis proteins (MCP) to form gamma-glutamyl methyl ester residues in MCP.</text>
</comment>
<dbReference type="SMART" id="SM00138">
    <property type="entry name" value="MeTrc"/>
    <property type="match status" value="1"/>
</dbReference>
<dbReference type="PANTHER" id="PTHR24422:SF19">
    <property type="entry name" value="CHEMOTAXIS PROTEIN METHYLTRANSFERASE"/>
    <property type="match status" value="1"/>
</dbReference>
<dbReference type="SUPFAM" id="SSF47757">
    <property type="entry name" value="Chemotaxis receptor methyltransferase CheR, N-terminal domain"/>
    <property type="match status" value="1"/>
</dbReference>
<dbReference type="SUPFAM" id="SSF53335">
    <property type="entry name" value="S-adenosyl-L-methionine-dependent methyltransferases"/>
    <property type="match status" value="1"/>
</dbReference>
<proteinExistence type="predicted"/>
<evidence type="ECO:0000256" key="1">
    <source>
        <dbReference type="ARBA" id="ARBA00001541"/>
    </source>
</evidence>
<comment type="caution">
    <text evidence="7">The sequence shown here is derived from an EMBL/GenBank/DDBJ whole genome shotgun (WGS) entry which is preliminary data.</text>
</comment>
<name>A0ABV7HB66_9GAMM</name>
<dbReference type="PRINTS" id="PR00996">
    <property type="entry name" value="CHERMTFRASE"/>
</dbReference>
<dbReference type="Proteomes" id="UP001595476">
    <property type="component" value="Unassembled WGS sequence"/>
</dbReference>
<dbReference type="Gene3D" id="1.10.155.10">
    <property type="entry name" value="Chemotaxis receptor methyltransferase CheR, N-terminal domain"/>
    <property type="match status" value="1"/>
</dbReference>
<evidence type="ECO:0000313" key="7">
    <source>
        <dbReference type="EMBL" id="MFC3149886.1"/>
    </source>
</evidence>
<comment type="catalytic activity">
    <reaction evidence="1 5">
        <text>L-glutamyl-[protein] + S-adenosyl-L-methionine = [protein]-L-glutamate 5-O-methyl ester + S-adenosyl-L-homocysteine</text>
        <dbReference type="Rhea" id="RHEA:24452"/>
        <dbReference type="Rhea" id="RHEA-COMP:10208"/>
        <dbReference type="Rhea" id="RHEA-COMP:10311"/>
        <dbReference type="ChEBI" id="CHEBI:29973"/>
        <dbReference type="ChEBI" id="CHEBI:57856"/>
        <dbReference type="ChEBI" id="CHEBI:59789"/>
        <dbReference type="ChEBI" id="CHEBI:82795"/>
        <dbReference type="EC" id="2.1.1.80"/>
    </reaction>
</comment>
<dbReference type="InterPro" id="IPR036804">
    <property type="entry name" value="CheR_N_sf"/>
</dbReference>
<feature type="domain" description="CheR-type methyltransferase" evidence="6">
    <location>
        <begin position="3"/>
        <end position="283"/>
    </location>
</feature>
<reference evidence="8" key="1">
    <citation type="journal article" date="2019" name="Int. J. Syst. Evol. Microbiol.">
        <title>The Global Catalogue of Microorganisms (GCM) 10K type strain sequencing project: providing services to taxonomists for standard genome sequencing and annotation.</title>
        <authorList>
            <consortium name="The Broad Institute Genomics Platform"/>
            <consortium name="The Broad Institute Genome Sequencing Center for Infectious Disease"/>
            <person name="Wu L."/>
            <person name="Ma J."/>
        </authorList>
    </citation>
    <scope>NUCLEOTIDE SEQUENCE [LARGE SCALE GENOMIC DNA]</scope>
    <source>
        <strain evidence="8">KCTC 52438</strain>
    </source>
</reference>
<dbReference type="InterPro" id="IPR000780">
    <property type="entry name" value="CheR_MeTrfase"/>
</dbReference>
<dbReference type="EMBL" id="JBHRSZ010000002">
    <property type="protein sequence ID" value="MFC3149886.1"/>
    <property type="molecule type" value="Genomic_DNA"/>
</dbReference>
<evidence type="ECO:0000256" key="4">
    <source>
        <dbReference type="ARBA" id="ARBA00022691"/>
    </source>
</evidence>
<dbReference type="PROSITE" id="PS50123">
    <property type="entry name" value="CHER"/>
    <property type="match status" value="1"/>
</dbReference>
<dbReference type="EC" id="2.1.1.80" evidence="5"/>
<sequence length="283" mass="32908">MSHDLREFPMTDSNFEHIRGVAYQRTGIVLGDHKREMVYSRLARRCRVLGVTNFDEYIHILESSEADELSHFVNSITTNLTSFFREGHHFEFLLETVLPEVFDANTATRRVRIWSAGCSTGEEPYSLAITVHKFLKKNVTRYKGWDVKILATDLDSNVLSHGRHGVYRVAGSDGLSAEDRREYFDELDQGNEHELIAKDKIRSLIIFNRLNLLHKWPMKGQFDVIFCRNVVIYFDKETQKVLFDRYANILKDPGYLMIGHSENLHRVTDRFKALGGTRYKKVC</sequence>
<evidence type="ECO:0000259" key="6">
    <source>
        <dbReference type="PROSITE" id="PS50123"/>
    </source>
</evidence>
<dbReference type="Gene3D" id="3.40.50.150">
    <property type="entry name" value="Vaccinia Virus protein VP39"/>
    <property type="match status" value="1"/>
</dbReference>
<dbReference type="InterPro" id="IPR026024">
    <property type="entry name" value="Chemotaxis_MeTrfase_CheR"/>
</dbReference>
<dbReference type="Pfam" id="PF03705">
    <property type="entry name" value="CheR_N"/>
    <property type="match status" value="1"/>
</dbReference>
<keyword evidence="8" id="KW-1185">Reference proteome</keyword>
<gene>
    <name evidence="7" type="ORF">ACFOEK_02465</name>
</gene>